<dbReference type="InterPro" id="IPR001611">
    <property type="entry name" value="Leu-rich_rpt"/>
</dbReference>
<dbReference type="GO" id="GO:0005737">
    <property type="term" value="C:cytoplasm"/>
    <property type="evidence" value="ECO:0007669"/>
    <property type="project" value="TreeGrafter"/>
</dbReference>
<dbReference type="InterPro" id="IPR050216">
    <property type="entry name" value="LRR_domain-containing"/>
</dbReference>
<keyword evidence="1" id="KW-0433">Leucine-rich repeat</keyword>
<dbReference type="SUPFAM" id="SSF52058">
    <property type="entry name" value="L domain-like"/>
    <property type="match status" value="1"/>
</dbReference>
<feature type="non-terminal residue" evidence="3">
    <location>
        <position position="98"/>
    </location>
</feature>
<sequence length="98" mass="11429">MPIPIQLIVFSISFNRFTSLPEWLTDLQYIETISAHHNFLRHLPSRIFMNVSRLKNLYANNNKIERLPDIIENCSLEVLSLHNNCIDVLPDELLKVAN</sequence>
<comment type="caution">
    <text evidence="3">The sequence shown here is derived from an EMBL/GenBank/DDBJ whole genome shotgun (WGS) entry which is preliminary data.</text>
</comment>
<evidence type="ECO:0000256" key="1">
    <source>
        <dbReference type="ARBA" id="ARBA00022614"/>
    </source>
</evidence>
<dbReference type="AlphaFoldDB" id="J9E4N1"/>
<evidence type="ECO:0000313" key="4">
    <source>
        <dbReference type="Proteomes" id="UP000004810"/>
    </source>
</evidence>
<protein>
    <recommendedName>
        <fullName evidence="5">Leucine Rich Repeat family protein</fullName>
    </recommendedName>
</protein>
<evidence type="ECO:0000256" key="2">
    <source>
        <dbReference type="ARBA" id="ARBA00022737"/>
    </source>
</evidence>
<dbReference type="SMART" id="SM00364">
    <property type="entry name" value="LRR_BAC"/>
    <property type="match status" value="3"/>
</dbReference>
<reference evidence="4" key="1">
    <citation type="submission" date="2012-08" db="EMBL/GenBank/DDBJ databases">
        <title>The Genome Sequence of Wuchereria bancrofti.</title>
        <authorList>
            <person name="Nutman T.B."/>
            <person name="Fink D.L."/>
            <person name="Russ C."/>
            <person name="Young S."/>
            <person name="Zeng Q."/>
            <person name="Koehrsen M."/>
            <person name="Alvarado L."/>
            <person name="Berlin A."/>
            <person name="Chapman S.B."/>
            <person name="Chen Z."/>
            <person name="Freedman E."/>
            <person name="Gellesch M."/>
            <person name="Goldberg J."/>
            <person name="Griggs A."/>
            <person name="Gujja S."/>
            <person name="Heilman E.R."/>
            <person name="Heiman D."/>
            <person name="Hepburn T."/>
            <person name="Howarth C."/>
            <person name="Jen D."/>
            <person name="Larson L."/>
            <person name="Lewis B."/>
            <person name="Mehta T."/>
            <person name="Park D."/>
            <person name="Pearson M."/>
            <person name="Roberts A."/>
            <person name="Saif S."/>
            <person name="Shea T."/>
            <person name="Shenoy N."/>
            <person name="Sisk P."/>
            <person name="Stolte C."/>
            <person name="Sykes S."/>
            <person name="Walk T."/>
            <person name="White J."/>
            <person name="Yandava C."/>
            <person name="Haas B."/>
            <person name="Henn M.R."/>
            <person name="Nusbaum C."/>
            <person name="Birren B."/>
        </authorList>
    </citation>
    <scope>NUCLEOTIDE SEQUENCE [LARGE SCALE GENOMIC DNA]</scope>
    <source>
        <strain evidence="4">NA</strain>
    </source>
</reference>
<dbReference type="PANTHER" id="PTHR48051:SF1">
    <property type="entry name" value="RAS SUPPRESSOR PROTEIN 1"/>
    <property type="match status" value="1"/>
</dbReference>
<organism evidence="3 4">
    <name type="scientific">Wuchereria bancrofti</name>
    <dbReference type="NCBI Taxonomy" id="6293"/>
    <lineage>
        <taxon>Eukaryota</taxon>
        <taxon>Metazoa</taxon>
        <taxon>Ecdysozoa</taxon>
        <taxon>Nematoda</taxon>
        <taxon>Chromadorea</taxon>
        <taxon>Rhabditida</taxon>
        <taxon>Spirurina</taxon>
        <taxon>Spiruromorpha</taxon>
        <taxon>Filarioidea</taxon>
        <taxon>Onchocercidae</taxon>
        <taxon>Wuchereria</taxon>
    </lineage>
</organism>
<accession>J9E4N1</accession>
<dbReference type="PROSITE" id="PS51450">
    <property type="entry name" value="LRR"/>
    <property type="match status" value="2"/>
</dbReference>
<dbReference type="Pfam" id="PF00560">
    <property type="entry name" value="LRR_1"/>
    <property type="match status" value="3"/>
</dbReference>
<gene>
    <name evidence="3" type="ORF">WUBG_18757</name>
</gene>
<name>J9E4N1_WUCBA</name>
<dbReference type="Gene3D" id="3.80.10.10">
    <property type="entry name" value="Ribonuclease Inhibitor"/>
    <property type="match status" value="1"/>
</dbReference>
<evidence type="ECO:0000313" key="3">
    <source>
        <dbReference type="EMBL" id="EJW70334.1"/>
    </source>
</evidence>
<dbReference type="Proteomes" id="UP000004810">
    <property type="component" value="Unassembled WGS sequence"/>
</dbReference>
<evidence type="ECO:0008006" key="5">
    <source>
        <dbReference type="Google" id="ProtNLM"/>
    </source>
</evidence>
<dbReference type="InterPro" id="IPR032675">
    <property type="entry name" value="LRR_dom_sf"/>
</dbReference>
<dbReference type="EMBL" id="ADBV01022392">
    <property type="protein sequence ID" value="EJW70334.1"/>
    <property type="molecule type" value="Genomic_DNA"/>
</dbReference>
<keyword evidence="2" id="KW-0677">Repeat</keyword>
<proteinExistence type="predicted"/>
<dbReference type="PANTHER" id="PTHR48051">
    <property type="match status" value="1"/>
</dbReference>